<evidence type="ECO:0000313" key="3">
    <source>
        <dbReference type="Proteomes" id="UP000775213"/>
    </source>
</evidence>
<dbReference type="AlphaFoldDB" id="A0AAV7HLF3"/>
<organism evidence="2 3">
    <name type="scientific">Dendrobium chrysotoxum</name>
    <name type="common">Orchid</name>
    <dbReference type="NCBI Taxonomy" id="161865"/>
    <lineage>
        <taxon>Eukaryota</taxon>
        <taxon>Viridiplantae</taxon>
        <taxon>Streptophyta</taxon>
        <taxon>Embryophyta</taxon>
        <taxon>Tracheophyta</taxon>
        <taxon>Spermatophyta</taxon>
        <taxon>Magnoliopsida</taxon>
        <taxon>Liliopsida</taxon>
        <taxon>Asparagales</taxon>
        <taxon>Orchidaceae</taxon>
        <taxon>Epidendroideae</taxon>
        <taxon>Malaxideae</taxon>
        <taxon>Dendrobiinae</taxon>
        <taxon>Dendrobium</taxon>
    </lineage>
</organism>
<keyword evidence="3" id="KW-1185">Reference proteome</keyword>
<protein>
    <submittedName>
        <fullName evidence="2">Uncharacterized protein</fullName>
    </submittedName>
</protein>
<dbReference type="Proteomes" id="UP000775213">
    <property type="component" value="Unassembled WGS sequence"/>
</dbReference>
<dbReference type="EMBL" id="JAGFBR010000002">
    <property type="protein sequence ID" value="KAH0469796.1"/>
    <property type="molecule type" value="Genomic_DNA"/>
</dbReference>
<accession>A0AAV7HLF3</accession>
<feature type="compositionally biased region" description="Basic and acidic residues" evidence="1">
    <location>
        <begin position="68"/>
        <end position="85"/>
    </location>
</feature>
<comment type="caution">
    <text evidence="2">The sequence shown here is derived from an EMBL/GenBank/DDBJ whole genome shotgun (WGS) entry which is preliminary data.</text>
</comment>
<evidence type="ECO:0000256" key="1">
    <source>
        <dbReference type="SAM" id="MobiDB-lite"/>
    </source>
</evidence>
<evidence type="ECO:0000313" key="2">
    <source>
        <dbReference type="EMBL" id="KAH0469796.1"/>
    </source>
</evidence>
<feature type="region of interest" description="Disordered" evidence="1">
    <location>
        <begin position="68"/>
        <end position="109"/>
    </location>
</feature>
<proteinExistence type="predicted"/>
<name>A0AAV7HLF3_DENCH</name>
<sequence>MFNENVISKFVVPFTFTLLGKFVLRRPNLDVIHKPLQMDQVTATLSRLSVAHILVEIDVSKKHPKEILLRSELHKPKQATKDSKGKNIMGDSLPHAHSNRMQKVTQQLR</sequence>
<gene>
    <name evidence="2" type="ORF">IEQ34_001354</name>
</gene>
<feature type="compositionally biased region" description="Polar residues" evidence="1">
    <location>
        <begin position="99"/>
        <end position="109"/>
    </location>
</feature>
<reference evidence="2 3" key="1">
    <citation type="journal article" date="2021" name="Hortic Res">
        <title>Chromosome-scale assembly of the Dendrobium chrysotoxum genome enhances the understanding of orchid evolution.</title>
        <authorList>
            <person name="Zhang Y."/>
            <person name="Zhang G.Q."/>
            <person name="Zhang D."/>
            <person name="Liu X.D."/>
            <person name="Xu X.Y."/>
            <person name="Sun W.H."/>
            <person name="Yu X."/>
            <person name="Zhu X."/>
            <person name="Wang Z.W."/>
            <person name="Zhao X."/>
            <person name="Zhong W.Y."/>
            <person name="Chen H."/>
            <person name="Yin W.L."/>
            <person name="Huang T."/>
            <person name="Niu S.C."/>
            <person name="Liu Z.J."/>
        </authorList>
    </citation>
    <scope>NUCLEOTIDE SEQUENCE [LARGE SCALE GENOMIC DNA]</scope>
    <source>
        <strain evidence="2">Lindl</strain>
    </source>
</reference>